<evidence type="ECO:0000313" key="2">
    <source>
        <dbReference type="EMBL" id="OGF31685.1"/>
    </source>
</evidence>
<dbReference type="AlphaFoldDB" id="A0A1F5SY87"/>
<keyword evidence="1" id="KW-1133">Transmembrane helix</keyword>
<feature type="transmembrane region" description="Helical" evidence="1">
    <location>
        <begin position="41"/>
        <end position="59"/>
    </location>
</feature>
<protein>
    <submittedName>
        <fullName evidence="2">Uncharacterized protein</fullName>
    </submittedName>
</protein>
<keyword evidence="1" id="KW-0472">Membrane</keyword>
<organism evidence="2 3">
    <name type="scientific">Candidatus Falkowbacteria bacterium RIFOXYC2_FULL_36_12</name>
    <dbReference type="NCBI Taxonomy" id="1798002"/>
    <lineage>
        <taxon>Bacteria</taxon>
        <taxon>Candidatus Falkowiibacteriota</taxon>
    </lineage>
</organism>
<sequence length="112" mass="13210">MEKATKLTLTMTLIVFIPATTIFIIALLLLTELNKAEPEKIVILFLLIVSSMIICYWLIRILAQIFYLWHNWEKLNEKKWLFLSVDIIFIVLLIDIIDFLTEKIISLNLIFI</sequence>
<name>A0A1F5SY87_9BACT</name>
<reference evidence="2 3" key="1">
    <citation type="journal article" date="2016" name="Nat. Commun.">
        <title>Thousands of microbial genomes shed light on interconnected biogeochemical processes in an aquifer system.</title>
        <authorList>
            <person name="Anantharaman K."/>
            <person name="Brown C.T."/>
            <person name="Hug L.A."/>
            <person name="Sharon I."/>
            <person name="Castelle C.J."/>
            <person name="Probst A.J."/>
            <person name="Thomas B.C."/>
            <person name="Singh A."/>
            <person name="Wilkins M.J."/>
            <person name="Karaoz U."/>
            <person name="Brodie E.L."/>
            <person name="Williams K.H."/>
            <person name="Hubbard S.S."/>
            <person name="Banfield J.F."/>
        </authorList>
    </citation>
    <scope>NUCLEOTIDE SEQUENCE [LARGE SCALE GENOMIC DNA]</scope>
</reference>
<comment type="caution">
    <text evidence="2">The sequence shown here is derived from an EMBL/GenBank/DDBJ whole genome shotgun (WGS) entry which is preliminary data.</text>
</comment>
<proteinExistence type="predicted"/>
<feature type="transmembrane region" description="Helical" evidence="1">
    <location>
        <begin position="7"/>
        <end position="29"/>
    </location>
</feature>
<feature type="transmembrane region" description="Helical" evidence="1">
    <location>
        <begin position="80"/>
        <end position="100"/>
    </location>
</feature>
<dbReference type="EMBL" id="MFGJ01000007">
    <property type="protein sequence ID" value="OGF31685.1"/>
    <property type="molecule type" value="Genomic_DNA"/>
</dbReference>
<gene>
    <name evidence="2" type="ORF">A2478_04320</name>
</gene>
<keyword evidence="1" id="KW-0812">Transmembrane</keyword>
<evidence type="ECO:0000256" key="1">
    <source>
        <dbReference type="SAM" id="Phobius"/>
    </source>
</evidence>
<evidence type="ECO:0000313" key="3">
    <source>
        <dbReference type="Proteomes" id="UP000179001"/>
    </source>
</evidence>
<dbReference type="Proteomes" id="UP000179001">
    <property type="component" value="Unassembled WGS sequence"/>
</dbReference>
<accession>A0A1F5SY87</accession>